<accession>A0ABY7FMF2</accession>
<dbReference type="Proteomes" id="UP001164746">
    <property type="component" value="Chromosome 13"/>
</dbReference>
<organism evidence="1 2">
    <name type="scientific">Mya arenaria</name>
    <name type="common">Soft-shell clam</name>
    <dbReference type="NCBI Taxonomy" id="6604"/>
    <lineage>
        <taxon>Eukaryota</taxon>
        <taxon>Metazoa</taxon>
        <taxon>Spiralia</taxon>
        <taxon>Lophotrochozoa</taxon>
        <taxon>Mollusca</taxon>
        <taxon>Bivalvia</taxon>
        <taxon>Autobranchia</taxon>
        <taxon>Heteroconchia</taxon>
        <taxon>Euheterodonta</taxon>
        <taxon>Imparidentia</taxon>
        <taxon>Neoheterodontei</taxon>
        <taxon>Myida</taxon>
        <taxon>Myoidea</taxon>
        <taxon>Myidae</taxon>
        <taxon>Mya</taxon>
    </lineage>
</organism>
<keyword evidence="2" id="KW-1185">Reference proteome</keyword>
<gene>
    <name evidence="1" type="ORF">MAR_037064</name>
</gene>
<evidence type="ECO:0000313" key="1">
    <source>
        <dbReference type="EMBL" id="WAR23395.1"/>
    </source>
</evidence>
<dbReference type="EMBL" id="CP111024">
    <property type="protein sequence ID" value="WAR23395.1"/>
    <property type="molecule type" value="Genomic_DNA"/>
</dbReference>
<sequence length="60" mass="7080">MSFIGCFKRTKMKVRKIGDFHGDLVLSHDNIHISIRCTLYIDWILIIPVEAGYRLCNQHY</sequence>
<reference evidence="1" key="1">
    <citation type="submission" date="2022-11" db="EMBL/GenBank/DDBJ databases">
        <title>Centuries of genome instability and evolution in soft-shell clam transmissible cancer (bioRxiv).</title>
        <authorList>
            <person name="Hart S.F.M."/>
            <person name="Yonemitsu M.A."/>
            <person name="Giersch R.M."/>
            <person name="Beal B.F."/>
            <person name="Arriagada G."/>
            <person name="Davis B.W."/>
            <person name="Ostrander E.A."/>
            <person name="Goff S.P."/>
            <person name="Metzger M.J."/>
        </authorList>
    </citation>
    <scope>NUCLEOTIDE SEQUENCE</scope>
    <source>
        <strain evidence="1">MELC-2E11</strain>
        <tissue evidence="1">Siphon/mantle</tissue>
    </source>
</reference>
<proteinExistence type="predicted"/>
<evidence type="ECO:0000313" key="2">
    <source>
        <dbReference type="Proteomes" id="UP001164746"/>
    </source>
</evidence>
<name>A0ABY7FMF2_MYAAR</name>
<protein>
    <submittedName>
        <fullName evidence="1">Uncharacterized protein</fullName>
    </submittedName>
</protein>